<dbReference type="Pfam" id="PF03358">
    <property type="entry name" value="FMN_red"/>
    <property type="match status" value="1"/>
</dbReference>
<name>A0A7H0YF39_9BACL</name>
<dbReference type="AlphaFoldDB" id="A0A7H0YF39"/>
<gene>
    <name evidence="4" type="ORF">IAQ67_12205</name>
</gene>
<dbReference type="GO" id="GO:0016491">
    <property type="term" value="F:oxidoreductase activity"/>
    <property type="evidence" value="ECO:0007669"/>
    <property type="project" value="InterPro"/>
</dbReference>
<dbReference type="InterPro" id="IPR005025">
    <property type="entry name" value="FMN_Rdtase-like_dom"/>
</dbReference>
<evidence type="ECO:0000256" key="1">
    <source>
        <dbReference type="ARBA" id="ARBA00022630"/>
    </source>
</evidence>
<dbReference type="PANTHER" id="PTHR43278:SF1">
    <property type="entry name" value="IRON-SULFUR FLAVOPROTEIN MJ1083"/>
    <property type="match status" value="1"/>
</dbReference>
<dbReference type="InterPro" id="IPR051796">
    <property type="entry name" value="ISF_SsuE-like"/>
</dbReference>
<keyword evidence="1" id="KW-0285">Flavoprotein</keyword>
<evidence type="ECO:0000259" key="3">
    <source>
        <dbReference type="Pfam" id="PF03358"/>
    </source>
</evidence>
<sequence>MKILGISCGRRMSNSEILVKEALMGAEEIGAEVELIRLNDLQIKPCTGCNACVVSLLEKCGSGDCVIKNDDFGFIEEK</sequence>
<dbReference type="Proteomes" id="UP000516384">
    <property type="component" value="Chromosome"/>
</dbReference>
<dbReference type="RefSeq" id="WP_190299311.1">
    <property type="nucleotide sequence ID" value="NZ_CP061172.1"/>
</dbReference>
<evidence type="ECO:0000313" key="5">
    <source>
        <dbReference type="Proteomes" id="UP000516384"/>
    </source>
</evidence>
<evidence type="ECO:0000256" key="2">
    <source>
        <dbReference type="ARBA" id="ARBA00022643"/>
    </source>
</evidence>
<dbReference type="InterPro" id="IPR029039">
    <property type="entry name" value="Flavoprotein-like_sf"/>
</dbReference>
<dbReference type="Gene3D" id="3.40.50.360">
    <property type="match status" value="1"/>
</dbReference>
<dbReference type="SUPFAM" id="SSF52218">
    <property type="entry name" value="Flavoproteins"/>
    <property type="match status" value="1"/>
</dbReference>
<reference evidence="4 5" key="1">
    <citation type="submission" date="2020-09" db="EMBL/GenBank/DDBJ databases">
        <title>Characterization of Paenibacillus peoriae strain ZF390 with broad-spectrum antimicrobial activity as a potential biocontrol agent.</title>
        <authorList>
            <person name="Li L."/>
            <person name="Zhao Y."/>
            <person name="Li B."/>
            <person name="Xie X."/>
        </authorList>
    </citation>
    <scope>NUCLEOTIDE SEQUENCE [LARGE SCALE GENOMIC DNA]</scope>
    <source>
        <strain evidence="4 5">ZF390</strain>
    </source>
</reference>
<feature type="domain" description="NADPH-dependent FMN reductase-like" evidence="3">
    <location>
        <begin position="1"/>
        <end position="51"/>
    </location>
</feature>
<organism evidence="4 5">
    <name type="scientific">Paenibacillus peoriae</name>
    <dbReference type="NCBI Taxonomy" id="59893"/>
    <lineage>
        <taxon>Bacteria</taxon>
        <taxon>Bacillati</taxon>
        <taxon>Bacillota</taxon>
        <taxon>Bacilli</taxon>
        <taxon>Bacillales</taxon>
        <taxon>Paenibacillaceae</taxon>
        <taxon>Paenibacillus</taxon>
    </lineage>
</organism>
<protein>
    <submittedName>
        <fullName evidence="4">Flavodoxin family protein</fullName>
    </submittedName>
</protein>
<dbReference type="PANTHER" id="PTHR43278">
    <property type="entry name" value="NAD(P)H-DEPENDENT FMN-CONTAINING OXIDOREDUCTASE YWQN-RELATED"/>
    <property type="match status" value="1"/>
</dbReference>
<evidence type="ECO:0000313" key="4">
    <source>
        <dbReference type="EMBL" id="QNR69697.1"/>
    </source>
</evidence>
<keyword evidence="2" id="KW-0288">FMN</keyword>
<dbReference type="EMBL" id="CP061172">
    <property type="protein sequence ID" value="QNR69697.1"/>
    <property type="molecule type" value="Genomic_DNA"/>
</dbReference>
<proteinExistence type="predicted"/>
<accession>A0A7H0YF39</accession>